<reference evidence="1 2" key="1">
    <citation type="submission" date="2015-11" db="EMBL/GenBank/DDBJ databases">
        <authorList>
            <consortium name="Pathogen Informatics"/>
        </authorList>
    </citation>
    <scope>NUCLEOTIDE SEQUENCE [LARGE SCALE GENOMIC DNA]</scope>
    <source>
        <strain evidence="1 2">006A-0059</strain>
    </source>
</reference>
<dbReference type="Pfam" id="PF05309">
    <property type="entry name" value="TraE"/>
    <property type="match status" value="1"/>
</dbReference>
<gene>
    <name evidence="1" type="ORF">ERS686654_02055</name>
</gene>
<dbReference type="InterPro" id="IPR007973">
    <property type="entry name" value="Pilus_assembly_TraE"/>
</dbReference>
<accession>A0A0S4SU60</accession>
<proteinExistence type="predicted"/>
<protein>
    <submittedName>
        <fullName evidence="1">Conjugative transfer protein TraE</fullName>
    </submittedName>
</protein>
<evidence type="ECO:0000313" key="1">
    <source>
        <dbReference type="EMBL" id="CUU89998.1"/>
    </source>
</evidence>
<dbReference type="RefSeq" id="WP_059435499.1">
    <property type="nucleotide sequence ID" value="NZ_FAVB01000007.1"/>
</dbReference>
<evidence type="ECO:0000313" key="2">
    <source>
        <dbReference type="Proteomes" id="UP000052237"/>
    </source>
</evidence>
<comment type="caution">
    <text evidence="1">The sequence shown here is derived from an EMBL/GenBank/DDBJ whole genome shotgun (WGS) entry which is preliminary data.</text>
</comment>
<keyword evidence="2" id="KW-1185">Reference proteome</keyword>
<dbReference type="AlphaFoldDB" id="A0A0S4SU60"/>
<dbReference type="EMBL" id="FAVB01000007">
    <property type="protein sequence ID" value="CUU89998.1"/>
    <property type="molecule type" value="Genomic_DNA"/>
</dbReference>
<dbReference type="Proteomes" id="UP000052237">
    <property type="component" value="Unassembled WGS sequence"/>
</dbReference>
<organism evidence="1 2">
    <name type="scientific">Campylobacter hyointestinalis subsp. hyointestinalis</name>
    <dbReference type="NCBI Taxonomy" id="91352"/>
    <lineage>
        <taxon>Bacteria</taxon>
        <taxon>Pseudomonadati</taxon>
        <taxon>Campylobacterota</taxon>
        <taxon>Epsilonproteobacteria</taxon>
        <taxon>Campylobacterales</taxon>
        <taxon>Campylobacteraceae</taxon>
        <taxon>Campylobacter</taxon>
    </lineage>
</organism>
<name>A0A0S4SU60_CAMHY</name>
<sequence length="192" mass="21892">MDLIQYKDKLDKLNFENRTFKFISSVLSMTVLLEGILVVNRVNSEKIVVLPPVQQIKEFWIQGKQVSTSYLEMMSDVIIYNVINIASGKNPNIDFLLAMVPSEHYNEIRASITKQIKYVQDNGITQVFYTSGYNVDNKGLIAVKGTLKQIIGDKIVSSTQQTLFINYNIDYGRFWITGIALKQDGININKEN</sequence>